<dbReference type="AlphaFoldDB" id="A0A0A0KTP6"/>
<feature type="compositionally biased region" description="Polar residues" evidence="1">
    <location>
        <begin position="1"/>
        <end position="14"/>
    </location>
</feature>
<reference evidence="2 3" key="2">
    <citation type="journal article" date="2009" name="PLoS ONE">
        <title>An integrated genetic and cytogenetic map of the cucumber genome.</title>
        <authorList>
            <person name="Ren Y."/>
            <person name="Zhang Z."/>
            <person name="Liu J."/>
            <person name="Staub J.E."/>
            <person name="Han Y."/>
            <person name="Cheng Z."/>
            <person name="Li X."/>
            <person name="Lu J."/>
            <person name="Miao H."/>
            <person name="Kang H."/>
            <person name="Xie B."/>
            <person name="Gu X."/>
            <person name="Wang X."/>
            <person name="Du Y."/>
            <person name="Jin W."/>
            <person name="Huang S."/>
        </authorList>
    </citation>
    <scope>NUCLEOTIDE SEQUENCE [LARGE SCALE GENOMIC DNA]</scope>
    <source>
        <strain evidence="3">cv. 9930</strain>
    </source>
</reference>
<proteinExistence type="predicted"/>
<feature type="compositionally biased region" description="Basic and acidic residues" evidence="1">
    <location>
        <begin position="35"/>
        <end position="63"/>
    </location>
</feature>
<reference evidence="2 3" key="4">
    <citation type="journal article" date="2011" name="BMC Genomics">
        <title>RNA-Seq improves annotation of protein-coding genes in the cucumber genome.</title>
        <authorList>
            <person name="Li Z."/>
            <person name="Zhang Z."/>
            <person name="Yan P."/>
            <person name="Huang S."/>
            <person name="Fei Z."/>
            <person name="Lin K."/>
        </authorList>
    </citation>
    <scope>NUCLEOTIDE SEQUENCE [LARGE SCALE GENOMIC DNA]</scope>
    <source>
        <strain evidence="3">cv. 9930</strain>
    </source>
</reference>
<feature type="compositionally biased region" description="Basic and acidic residues" evidence="1">
    <location>
        <begin position="69"/>
        <end position="81"/>
    </location>
</feature>
<feature type="region of interest" description="Disordered" evidence="1">
    <location>
        <begin position="1"/>
        <end position="81"/>
    </location>
</feature>
<name>A0A0A0KTP6_CUCSA</name>
<organism evidence="2 3">
    <name type="scientific">Cucumis sativus</name>
    <name type="common">Cucumber</name>
    <dbReference type="NCBI Taxonomy" id="3659"/>
    <lineage>
        <taxon>Eukaryota</taxon>
        <taxon>Viridiplantae</taxon>
        <taxon>Streptophyta</taxon>
        <taxon>Embryophyta</taxon>
        <taxon>Tracheophyta</taxon>
        <taxon>Spermatophyta</taxon>
        <taxon>Magnoliopsida</taxon>
        <taxon>eudicotyledons</taxon>
        <taxon>Gunneridae</taxon>
        <taxon>Pentapetalae</taxon>
        <taxon>rosids</taxon>
        <taxon>fabids</taxon>
        <taxon>Cucurbitales</taxon>
        <taxon>Cucurbitaceae</taxon>
        <taxon>Benincaseae</taxon>
        <taxon>Cucumis</taxon>
    </lineage>
</organism>
<protein>
    <submittedName>
        <fullName evidence="2">Uncharacterized protein</fullName>
    </submittedName>
</protein>
<feature type="compositionally biased region" description="Polar residues" evidence="1">
    <location>
        <begin position="22"/>
        <end position="34"/>
    </location>
</feature>
<accession>A0A0A0KTP6</accession>
<evidence type="ECO:0000313" key="3">
    <source>
        <dbReference type="Proteomes" id="UP000029981"/>
    </source>
</evidence>
<sequence length="81" mass="9758">MLQHTQNSKSVFRTSKTKHQNKPTSSLLESFEQTDNLHRDKKEMTERTLHQGNSRRADRRSPRENTTTRNREEREKLEKCF</sequence>
<evidence type="ECO:0000313" key="2">
    <source>
        <dbReference type="EMBL" id="KGN52985.1"/>
    </source>
</evidence>
<dbReference type="EMBL" id="CM002925">
    <property type="protein sequence ID" value="KGN52985.1"/>
    <property type="molecule type" value="Genomic_DNA"/>
</dbReference>
<reference evidence="2 3" key="1">
    <citation type="journal article" date="2009" name="Nat. Genet.">
        <title>The genome of the cucumber, Cucumis sativus L.</title>
        <authorList>
            <person name="Huang S."/>
            <person name="Li R."/>
            <person name="Zhang Z."/>
            <person name="Li L."/>
            <person name="Gu X."/>
            <person name="Fan W."/>
            <person name="Lucas W.J."/>
            <person name="Wang X."/>
            <person name="Xie B."/>
            <person name="Ni P."/>
            <person name="Ren Y."/>
            <person name="Zhu H."/>
            <person name="Li J."/>
            <person name="Lin K."/>
            <person name="Jin W."/>
            <person name="Fei Z."/>
            <person name="Li G."/>
            <person name="Staub J."/>
            <person name="Kilian A."/>
            <person name="van der Vossen E.A."/>
            <person name="Wu Y."/>
            <person name="Guo J."/>
            <person name="He J."/>
            <person name="Jia Z."/>
            <person name="Ren Y."/>
            <person name="Tian G."/>
            <person name="Lu Y."/>
            <person name="Ruan J."/>
            <person name="Qian W."/>
            <person name="Wang M."/>
            <person name="Huang Q."/>
            <person name="Li B."/>
            <person name="Xuan Z."/>
            <person name="Cao J."/>
            <person name="Asan"/>
            <person name="Wu Z."/>
            <person name="Zhang J."/>
            <person name="Cai Q."/>
            <person name="Bai Y."/>
            <person name="Zhao B."/>
            <person name="Han Y."/>
            <person name="Li Y."/>
            <person name="Li X."/>
            <person name="Wang S."/>
            <person name="Shi Q."/>
            <person name="Liu S."/>
            <person name="Cho W.K."/>
            <person name="Kim J.Y."/>
            <person name="Xu Y."/>
            <person name="Heller-Uszynska K."/>
            <person name="Miao H."/>
            <person name="Cheng Z."/>
            <person name="Zhang S."/>
            <person name="Wu J."/>
            <person name="Yang Y."/>
            <person name="Kang H."/>
            <person name="Li M."/>
            <person name="Liang H."/>
            <person name="Ren X."/>
            <person name="Shi Z."/>
            <person name="Wen M."/>
            <person name="Jian M."/>
            <person name="Yang H."/>
            <person name="Zhang G."/>
            <person name="Yang Z."/>
            <person name="Chen R."/>
            <person name="Liu S."/>
            <person name="Li J."/>
            <person name="Ma L."/>
            <person name="Liu H."/>
            <person name="Zhou Y."/>
            <person name="Zhao J."/>
            <person name="Fang X."/>
            <person name="Li G."/>
            <person name="Fang L."/>
            <person name="Li Y."/>
            <person name="Liu D."/>
            <person name="Zheng H."/>
            <person name="Zhang Y."/>
            <person name="Qin N."/>
            <person name="Li Z."/>
            <person name="Yang G."/>
            <person name="Yang S."/>
            <person name="Bolund L."/>
            <person name="Kristiansen K."/>
            <person name="Zheng H."/>
            <person name="Li S."/>
            <person name="Zhang X."/>
            <person name="Yang H."/>
            <person name="Wang J."/>
            <person name="Sun R."/>
            <person name="Zhang B."/>
            <person name="Jiang S."/>
            <person name="Wang J."/>
            <person name="Du Y."/>
            <person name="Li S."/>
        </authorList>
    </citation>
    <scope>NUCLEOTIDE SEQUENCE [LARGE SCALE GENOMIC DNA]</scope>
    <source>
        <strain evidence="3">cv. 9930</strain>
    </source>
</reference>
<dbReference type="Gramene" id="KGN52985">
    <property type="protein sequence ID" value="KGN52985"/>
    <property type="gene ID" value="Csa_4G009370"/>
</dbReference>
<gene>
    <name evidence="2" type="ORF">Csa_4G009370</name>
</gene>
<evidence type="ECO:0000256" key="1">
    <source>
        <dbReference type="SAM" id="MobiDB-lite"/>
    </source>
</evidence>
<keyword evidence="3" id="KW-1185">Reference proteome</keyword>
<dbReference type="Proteomes" id="UP000029981">
    <property type="component" value="Chromosome 4"/>
</dbReference>
<reference evidence="2 3" key="3">
    <citation type="journal article" date="2010" name="BMC Genomics">
        <title>Transcriptome sequencing and comparative analysis of cucumber flowers with different sex types.</title>
        <authorList>
            <person name="Guo S."/>
            <person name="Zheng Y."/>
            <person name="Joung J.G."/>
            <person name="Liu S."/>
            <person name="Zhang Z."/>
            <person name="Crasta O.R."/>
            <person name="Sobral B.W."/>
            <person name="Xu Y."/>
            <person name="Huang S."/>
            <person name="Fei Z."/>
        </authorList>
    </citation>
    <scope>NUCLEOTIDE SEQUENCE [LARGE SCALE GENOMIC DNA]</scope>
    <source>
        <strain evidence="3">cv. 9930</strain>
    </source>
</reference>